<accession>A0ABU7S8T6</accession>
<dbReference type="EMBL" id="JAZGQL010000004">
    <property type="protein sequence ID" value="MEE6306348.1"/>
    <property type="molecule type" value="Genomic_DNA"/>
</dbReference>
<evidence type="ECO:0000256" key="1">
    <source>
        <dbReference type="SAM" id="MobiDB-lite"/>
    </source>
</evidence>
<gene>
    <name evidence="2" type="ORF">V1634_05815</name>
</gene>
<feature type="region of interest" description="Disordered" evidence="1">
    <location>
        <begin position="1"/>
        <end position="25"/>
    </location>
</feature>
<evidence type="ECO:0000313" key="3">
    <source>
        <dbReference type="Proteomes" id="UP001339911"/>
    </source>
</evidence>
<proteinExistence type="predicted"/>
<evidence type="ECO:0008006" key="4">
    <source>
        <dbReference type="Google" id="ProtNLM"/>
    </source>
</evidence>
<name>A0ABU7S8T6_9ACTN</name>
<organism evidence="2 3">
    <name type="scientific">Plantactinospora veratri</name>
    <dbReference type="NCBI Taxonomy" id="1436122"/>
    <lineage>
        <taxon>Bacteria</taxon>
        <taxon>Bacillati</taxon>
        <taxon>Actinomycetota</taxon>
        <taxon>Actinomycetes</taxon>
        <taxon>Micromonosporales</taxon>
        <taxon>Micromonosporaceae</taxon>
        <taxon>Plantactinospora</taxon>
    </lineage>
</organism>
<evidence type="ECO:0000313" key="2">
    <source>
        <dbReference type="EMBL" id="MEE6306348.1"/>
    </source>
</evidence>
<feature type="compositionally biased region" description="Low complexity" evidence="1">
    <location>
        <begin position="11"/>
        <end position="22"/>
    </location>
</feature>
<protein>
    <recommendedName>
        <fullName evidence="4">TIGR04255 family protein</fullName>
    </recommendedName>
</protein>
<dbReference type="Proteomes" id="UP001339911">
    <property type="component" value="Unassembled WGS sequence"/>
</dbReference>
<comment type="caution">
    <text evidence="2">The sequence shown here is derived from an EMBL/GenBank/DDBJ whole genome shotgun (WGS) entry which is preliminary data.</text>
</comment>
<dbReference type="RefSeq" id="WP_331206696.1">
    <property type="nucleotide sequence ID" value="NZ_JAZGQL010000004.1"/>
</dbReference>
<sequence length="262" mass="27892">MPTVSARPDGAARWPSRAASRPGTAARPVAAGSMLDYYLVRPDNPDFAGPAGILVEEFVLGRDYSAVRLDSTGWTAGGSRWRGASAFSRGVRADAALRDRVVGVNRQEVEFVYRHLGGGELPGEEVLRGHFDGGIRLPVSTPLRLSPGRATPGFTETRLYRVLFTAGLDPDALTGLLGTWRMRSGQGGTGVLTGVVGTARRRVGADAFTWELRRIGAGAAWCLDLTADLAGSRDDAVGPLLRELTTAARIAGLIPVTIERLR</sequence>
<reference evidence="2 3" key="1">
    <citation type="submission" date="2024-01" db="EMBL/GenBank/DDBJ databases">
        <title>Genome insights into Plantactinospora veratri sp. nov.</title>
        <authorList>
            <person name="Wang L."/>
        </authorList>
    </citation>
    <scope>NUCLEOTIDE SEQUENCE [LARGE SCALE GENOMIC DNA]</scope>
    <source>
        <strain evidence="2 3">NEAU-FHS4</strain>
    </source>
</reference>
<keyword evidence="3" id="KW-1185">Reference proteome</keyword>